<accession>A0ABY5Y433</accession>
<name>A0ABY5Y433_9FLAO</name>
<sequence length="94" mass="11377">MILLVLGRIQLLRNNRLKELLTLWISEIIQVTEEEAAWRDYKSSSYAPFLLKYSSIRTIMNRYWQENAMETFYLDKGTTVKFDLRDSLHRDRFL</sequence>
<reference evidence="1" key="1">
    <citation type="submission" date="2022-09" db="EMBL/GenBank/DDBJ databases">
        <title>Maribacter litopenaei sp. nov., isolated from the intestinal tract of the Pacific White Shrimp, Litopenaeus vannamei.</title>
        <authorList>
            <person name="Kim S.Y."/>
            <person name="Hwang C.Y."/>
        </authorList>
    </citation>
    <scope>NUCLEOTIDE SEQUENCE</scope>
    <source>
        <strain evidence="1">HL-LV01</strain>
    </source>
</reference>
<dbReference type="EMBL" id="CP104205">
    <property type="protein sequence ID" value="UWX53770.1"/>
    <property type="molecule type" value="Genomic_DNA"/>
</dbReference>
<keyword evidence="2" id="KW-1185">Reference proteome</keyword>
<dbReference type="RefSeq" id="WP_260571282.1">
    <property type="nucleotide sequence ID" value="NZ_CP104205.1"/>
</dbReference>
<gene>
    <name evidence="1" type="ORF">NYZ99_11525</name>
</gene>
<organism evidence="1 2">
    <name type="scientific">Maribacter litopenaei</name>
    <dbReference type="NCBI Taxonomy" id="2976127"/>
    <lineage>
        <taxon>Bacteria</taxon>
        <taxon>Pseudomonadati</taxon>
        <taxon>Bacteroidota</taxon>
        <taxon>Flavobacteriia</taxon>
        <taxon>Flavobacteriales</taxon>
        <taxon>Flavobacteriaceae</taxon>
        <taxon>Maribacter</taxon>
    </lineage>
</organism>
<dbReference type="Proteomes" id="UP001059209">
    <property type="component" value="Chromosome"/>
</dbReference>
<proteinExistence type="predicted"/>
<protein>
    <submittedName>
        <fullName evidence="1">Uncharacterized protein</fullName>
    </submittedName>
</protein>
<evidence type="ECO:0000313" key="2">
    <source>
        <dbReference type="Proteomes" id="UP001059209"/>
    </source>
</evidence>
<evidence type="ECO:0000313" key="1">
    <source>
        <dbReference type="EMBL" id="UWX53770.1"/>
    </source>
</evidence>